<keyword evidence="3" id="KW-1185">Reference proteome</keyword>
<protein>
    <submittedName>
        <fullName evidence="2">Uncharacterized protein</fullName>
    </submittedName>
</protein>
<keyword evidence="1" id="KW-1133">Transmembrane helix</keyword>
<reference evidence="2" key="1">
    <citation type="journal article" date="2019" name="bioRxiv">
        <title>The Genome of the Zebra Mussel, Dreissena polymorpha: A Resource for Invasive Species Research.</title>
        <authorList>
            <person name="McCartney M.A."/>
            <person name="Auch B."/>
            <person name="Kono T."/>
            <person name="Mallez S."/>
            <person name="Zhang Y."/>
            <person name="Obille A."/>
            <person name="Becker A."/>
            <person name="Abrahante J.E."/>
            <person name="Garbe J."/>
            <person name="Badalamenti J.P."/>
            <person name="Herman A."/>
            <person name="Mangelson H."/>
            <person name="Liachko I."/>
            <person name="Sullivan S."/>
            <person name="Sone E.D."/>
            <person name="Koren S."/>
            <person name="Silverstein K.A.T."/>
            <person name="Beckman K.B."/>
            <person name="Gohl D.M."/>
        </authorList>
    </citation>
    <scope>NUCLEOTIDE SEQUENCE</scope>
    <source>
        <strain evidence="2">Duluth1</strain>
        <tissue evidence="2">Whole animal</tissue>
    </source>
</reference>
<dbReference type="AlphaFoldDB" id="A0A9D4ILG0"/>
<proteinExistence type="predicted"/>
<name>A0A9D4ILG0_DREPO</name>
<evidence type="ECO:0000313" key="2">
    <source>
        <dbReference type="EMBL" id="KAH3778715.1"/>
    </source>
</evidence>
<dbReference type="PANTHER" id="PTHR23053:SF0">
    <property type="entry name" value="HYDROCEPHALUS-INDUCING PROTEIN HOMOLOG"/>
    <property type="match status" value="1"/>
</dbReference>
<evidence type="ECO:0000313" key="3">
    <source>
        <dbReference type="Proteomes" id="UP000828390"/>
    </source>
</evidence>
<organism evidence="2 3">
    <name type="scientific">Dreissena polymorpha</name>
    <name type="common">Zebra mussel</name>
    <name type="synonym">Mytilus polymorpha</name>
    <dbReference type="NCBI Taxonomy" id="45954"/>
    <lineage>
        <taxon>Eukaryota</taxon>
        <taxon>Metazoa</taxon>
        <taxon>Spiralia</taxon>
        <taxon>Lophotrochozoa</taxon>
        <taxon>Mollusca</taxon>
        <taxon>Bivalvia</taxon>
        <taxon>Autobranchia</taxon>
        <taxon>Heteroconchia</taxon>
        <taxon>Euheterodonta</taxon>
        <taxon>Imparidentia</taxon>
        <taxon>Neoheterodontei</taxon>
        <taxon>Myida</taxon>
        <taxon>Dreissenoidea</taxon>
        <taxon>Dreissenidae</taxon>
        <taxon>Dreissena</taxon>
    </lineage>
</organism>
<accession>A0A9D4ILG0</accession>
<comment type="caution">
    <text evidence="2">The sequence shown here is derived from an EMBL/GenBank/DDBJ whole genome shotgun (WGS) entry which is preliminary data.</text>
</comment>
<dbReference type="PANTHER" id="PTHR23053">
    <property type="entry name" value="DLEC1 DELETED IN LUNG AND ESOPHAGEAL CANCER 1"/>
    <property type="match status" value="1"/>
</dbReference>
<feature type="transmembrane region" description="Helical" evidence="1">
    <location>
        <begin position="117"/>
        <end position="140"/>
    </location>
</feature>
<dbReference type="Proteomes" id="UP000828390">
    <property type="component" value="Unassembled WGS sequence"/>
</dbReference>
<reference evidence="2" key="2">
    <citation type="submission" date="2020-11" db="EMBL/GenBank/DDBJ databases">
        <authorList>
            <person name="McCartney M.A."/>
            <person name="Auch B."/>
            <person name="Kono T."/>
            <person name="Mallez S."/>
            <person name="Becker A."/>
            <person name="Gohl D.M."/>
            <person name="Silverstein K.A.T."/>
            <person name="Koren S."/>
            <person name="Bechman K.B."/>
            <person name="Herman A."/>
            <person name="Abrahante J.E."/>
            <person name="Garbe J."/>
        </authorList>
    </citation>
    <scope>NUCLEOTIDE SEQUENCE</scope>
    <source>
        <strain evidence="2">Duluth1</strain>
        <tissue evidence="2">Whole animal</tissue>
    </source>
</reference>
<dbReference type="InterPro" id="IPR033305">
    <property type="entry name" value="Hydin-like"/>
</dbReference>
<dbReference type="GO" id="GO:1904158">
    <property type="term" value="P:axonemal central apparatus assembly"/>
    <property type="evidence" value="ECO:0007669"/>
    <property type="project" value="TreeGrafter"/>
</dbReference>
<keyword evidence="1" id="KW-0472">Membrane</keyword>
<gene>
    <name evidence="2" type="ORF">DPMN_180185</name>
</gene>
<dbReference type="GO" id="GO:0005930">
    <property type="term" value="C:axoneme"/>
    <property type="evidence" value="ECO:0007669"/>
    <property type="project" value="TreeGrafter"/>
</dbReference>
<sequence>MSEQKLTIKYLPGVPEKFDKCFRVQVAHFEADLITIHGEGVFPRISLDLPRKVDSEGYYNSLVREAKGNVYKHTMMSMDTKSSPADQHTQGQTAVPDPLLAAQAKVTIKKKFSKIEIFTFLFLSHHIFYASGIAFALIYIM</sequence>
<keyword evidence="1" id="KW-0812">Transmembrane</keyword>
<evidence type="ECO:0000256" key="1">
    <source>
        <dbReference type="SAM" id="Phobius"/>
    </source>
</evidence>
<dbReference type="GO" id="GO:0003341">
    <property type="term" value="P:cilium movement"/>
    <property type="evidence" value="ECO:0007669"/>
    <property type="project" value="TreeGrafter"/>
</dbReference>
<dbReference type="EMBL" id="JAIWYP010000009">
    <property type="protein sequence ID" value="KAH3778715.1"/>
    <property type="molecule type" value="Genomic_DNA"/>
</dbReference>